<evidence type="ECO:0000259" key="4">
    <source>
        <dbReference type="Pfam" id="PF04586"/>
    </source>
</evidence>
<keyword evidence="3" id="KW-0378">Hydrolase</keyword>
<keyword evidence="2 5" id="KW-0645">Protease</keyword>
<accession>A0A2S0N7D2</accession>
<evidence type="ECO:0000256" key="2">
    <source>
        <dbReference type="ARBA" id="ARBA00022670"/>
    </source>
</evidence>
<keyword evidence="6" id="KW-1185">Reference proteome</keyword>
<dbReference type="EMBL" id="CP027668">
    <property type="protein sequence ID" value="AVO43917.1"/>
    <property type="molecule type" value="Genomic_DNA"/>
</dbReference>
<evidence type="ECO:0000256" key="1">
    <source>
        <dbReference type="ARBA" id="ARBA00022612"/>
    </source>
</evidence>
<name>A0A2S0N7D2_9HYPH</name>
<proteinExistence type="predicted"/>
<evidence type="ECO:0000313" key="5">
    <source>
        <dbReference type="EMBL" id="AVO43917.1"/>
    </source>
</evidence>
<keyword evidence="1" id="KW-1188">Viral release from host cell</keyword>
<dbReference type="KEGG" id="phr:C6569_01880"/>
<dbReference type="SUPFAM" id="SSF50789">
    <property type="entry name" value="Herpes virus serine proteinase, assemblin"/>
    <property type="match status" value="1"/>
</dbReference>
<reference evidence="5 6" key="1">
    <citation type="submission" date="2018-03" db="EMBL/GenBank/DDBJ databases">
        <title>Genome sequencing of Phreatobacter sp.</title>
        <authorList>
            <person name="Kim S.-J."/>
            <person name="Heo J."/>
            <person name="Kwon S.-W."/>
        </authorList>
    </citation>
    <scope>NUCLEOTIDE SEQUENCE [LARGE SCALE GENOMIC DNA]</scope>
    <source>
        <strain evidence="5 6">S-12</strain>
    </source>
</reference>
<evidence type="ECO:0000256" key="3">
    <source>
        <dbReference type="ARBA" id="ARBA00022801"/>
    </source>
</evidence>
<dbReference type="AlphaFoldDB" id="A0A2S0N7D2"/>
<dbReference type="InterPro" id="IPR006433">
    <property type="entry name" value="Prohead_protease"/>
</dbReference>
<organism evidence="5 6">
    <name type="scientific">Phreatobacter cathodiphilus</name>
    <dbReference type="NCBI Taxonomy" id="1868589"/>
    <lineage>
        <taxon>Bacteria</taxon>
        <taxon>Pseudomonadati</taxon>
        <taxon>Pseudomonadota</taxon>
        <taxon>Alphaproteobacteria</taxon>
        <taxon>Hyphomicrobiales</taxon>
        <taxon>Phreatobacteraceae</taxon>
        <taxon>Phreatobacter</taxon>
    </lineage>
</organism>
<dbReference type="GO" id="GO:0008233">
    <property type="term" value="F:peptidase activity"/>
    <property type="evidence" value="ECO:0007669"/>
    <property type="project" value="UniProtKB-KW"/>
</dbReference>
<dbReference type="RefSeq" id="WP_106747247.1">
    <property type="nucleotide sequence ID" value="NZ_CP027668.1"/>
</dbReference>
<gene>
    <name evidence="5" type="ORF">C6569_01880</name>
</gene>
<sequence>MEHLEIKAALGIDAEGTITGTAWPFGSADRVGDIITKGAFGFSGELPMLLAHDPEQPVGLWNEITETDDGLQVKGSLFIGESQRARAVRSSIQSGLLTGLSIGFRTKAATQSGRNRIISSLDLLEISVVRNPAHPKARIAHAKDATAAIAEAINRAAVALRKS</sequence>
<dbReference type="OrthoDB" id="9804926at2"/>
<dbReference type="Pfam" id="PF04586">
    <property type="entry name" value="Peptidase_S78"/>
    <property type="match status" value="1"/>
</dbReference>
<dbReference type="GO" id="GO:0006508">
    <property type="term" value="P:proteolysis"/>
    <property type="evidence" value="ECO:0007669"/>
    <property type="project" value="UniProtKB-KW"/>
</dbReference>
<feature type="domain" description="Prohead serine protease" evidence="4">
    <location>
        <begin position="4"/>
        <end position="145"/>
    </location>
</feature>
<dbReference type="NCBIfam" id="TIGR01543">
    <property type="entry name" value="proheadase_HK97"/>
    <property type="match status" value="1"/>
</dbReference>
<protein>
    <submittedName>
        <fullName evidence="5">HK97 family phage prohead protease</fullName>
    </submittedName>
</protein>
<dbReference type="Proteomes" id="UP000237889">
    <property type="component" value="Chromosome"/>
</dbReference>
<evidence type="ECO:0000313" key="6">
    <source>
        <dbReference type="Proteomes" id="UP000237889"/>
    </source>
</evidence>
<dbReference type="InterPro" id="IPR054613">
    <property type="entry name" value="Peptidase_S78_dom"/>
</dbReference>